<accession>A0A0A9A3C3</accession>
<reference evidence="1" key="2">
    <citation type="journal article" date="2015" name="Data Brief">
        <title>Shoot transcriptome of the giant reed, Arundo donax.</title>
        <authorList>
            <person name="Barrero R.A."/>
            <person name="Guerrero F.D."/>
            <person name="Moolhuijzen P."/>
            <person name="Goolsby J.A."/>
            <person name="Tidwell J."/>
            <person name="Bellgard S.E."/>
            <person name="Bellgard M.I."/>
        </authorList>
    </citation>
    <scope>NUCLEOTIDE SEQUENCE</scope>
    <source>
        <tissue evidence="1">Shoot tissue taken approximately 20 cm above the soil surface</tissue>
    </source>
</reference>
<organism evidence="1">
    <name type="scientific">Arundo donax</name>
    <name type="common">Giant reed</name>
    <name type="synonym">Donax arundinaceus</name>
    <dbReference type="NCBI Taxonomy" id="35708"/>
    <lineage>
        <taxon>Eukaryota</taxon>
        <taxon>Viridiplantae</taxon>
        <taxon>Streptophyta</taxon>
        <taxon>Embryophyta</taxon>
        <taxon>Tracheophyta</taxon>
        <taxon>Spermatophyta</taxon>
        <taxon>Magnoliopsida</taxon>
        <taxon>Liliopsida</taxon>
        <taxon>Poales</taxon>
        <taxon>Poaceae</taxon>
        <taxon>PACMAD clade</taxon>
        <taxon>Arundinoideae</taxon>
        <taxon>Arundineae</taxon>
        <taxon>Arundo</taxon>
    </lineage>
</organism>
<sequence>MFLDPIDLGTKIFYHMMKILNMGFQDRLPSIKGFLEGFKSLLHHLVVGFLLDSIFLPSPIIFQSHHELVDLRNLSIHGFDVQLLMGYEARFDVGIGFRCF</sequence>
<dbReference type="AlphaFoldDB" id="A0A0A9A3C3"/>
<proteinExistence type="predicted"/>
<protein>
    <submittedName>
        <fullName evidence="1">Uncharacterized protein</fullName>
    </submittedName>
</protein>
<reference evidence="1" key="1">
    <citation type="submission" date="2014-09" db="EMBL/GenBank/DDBJ databases">
        <authorList>
            <person name="Magalhaes I.L.F."/>
            <person name="Oliveira U."/>
            <person name="Santos F.R."/>
            <person name="Vidigal T.H.D.A."/>
            <person name="Brescovit A.D."/>
            <person name="Santos A.J."/>
        </authorList>
    </citation>
    <scope>NUCLEOTIDE SEQUENCE</scope>
    <source>
        <tissue evidence="1">Shoot tissue taken approximately 20 cm above the soil surface</tissue>
    </source>
</reference>
<dbReference type="EMBL" id="GBRH01251776">
    <property type="protein sequence ID" value="JAD46119.1"/>
    <property type="molecule type" value="Transcribed_RNA"/>
</dbReference>
<evidence type="ECO:0000313" key="1">
    <source>
        <dbReference type="EMBL" id="JAD46119.1"/>
    </source>
</evidence>
<name>A0A0A9A3C3_ARUDO</name>